<comment type="caution">
    <text evidence="1">The sequence shown here is derived from an EMBL/GenBank/DDBJ whole genome shotgun (WGS) entry which is preliminary data.</text>
</comment>
<evidence type="ECO:0000313" key="1">
    <source>
        <dbReference type="EMBL" id="MBB0244408.1"/>
    </source>
</evidence>
<dbReference type="AlphaFoldDB" id="A0A7W3Y1E4"/>
<keyword evidence="2" id="KW-1185">Reference proteome</keyword>
<reference evidence="2" key="1">
    <citation type="submission" date="2019-10" db="EMBL/GenBank/DDBJ databases">
        <title>Streptomyces sp. nov., a novel actinobacterium isolated from alkaline environment.</title>
        <authorList>
            <person name="Golinska P."/>
        </authorList>
    </citation>
    <scope>NUCLEOTIDE SEQUENCE [LARGE SCALE GENOMIC DNA]</scope>
    <source>
        <strain evidence="2">DSM 42118</strain>
    </source>
</reference>
<gene>
    <name evidence="1" type="ORF">FNQ90_09900</name>
</gene>
<dbReference type="RefSeq" id="WP_182606037.1">
    <property type="nucleotide sequence ID" value="NZ_VKHT01000233.1"/>
</dbReference>
<accession>A0A7W3Y1E4</accession>
<dbReference type="Proteomes" id="UP000538929">
    <property type="component" value="Unassembled WGS sequence"/>
</dbReference>
<proteinExistence type="predicted"/>
<name>A0A7W3Y1E4_9ACTN</name>
<organism evidence="1 2">
    <name type="scientific">Streptomyces alkaliphilus</name>
    <dbReference type="NCBI Taxonomy" id="1472722"/>
    <lineage>
        <taxon>Bacteria</taxon>
        <taxon>Bacillati</taxon>
        <taxon>Actinomycetota</taxon>
        <taxon>Actinomycetes</taxon>
        <taxon>Kitasatosporales</taxon>
        <taxon>Streptomycetaceae</taxon>
        <taxon>Streptomyces</taxon>
    </lineage>
</organism>
<evidence type="ECO:0000313" key="2">
    <source>
        <dbReference type="Proteomes" id="UP000538929"/>
    </source>
</evidence>
<dbReference type="EMBL" id="VKHT01000233">
    <property type="protein sequence ID" value="MBB0244408.1"/>
    <property type="molecule type" value="Genomic_DNA"/>
</dbReference>
<sequence length="57" mass="6132">MTGEEVEHAIAQLLAQDVPALPEPGAECERWSLMLSTCIESITRMVAADDGGTRGHH</sequence>
<protein>
    <submittedName>
        <fullName evidence="1">Uncharacterized protein</fullName>
    </submittedName>
</protein>